<dbReference type="HOGENOM" id="CLU_138509_0_0_9"/>
<dbReference type="EMBL" id="AYJU01000017">
    <property type="protein sequence ID" value="EST53837.1"/>
    <property type="molecule type" value="Genomic_DNA"/>
</dbReference>
<protein>
    <recommendedName>
        <fullName evidence="5">Lipoprotein</fullName>
    </recommendedName>
</protein>
<organism evidence="3 4">
    <name type="scientific">Brevibacillus panacihumi W25</name>
    <dbReference type="NCBI Taxonomy" id="1408254"/>
    <lineage>
        <taxon>Bacteria</taxon>
        <taxon>Bacillati</taxon>
        <taxon>Bacillota</taxon>
        <taxon>Bacilli</taxon>
        <taxon>Bacillales</taxon>
        <taxon>Paenibacillaceae</taxon>
        <taxon>Brevibacillus</taxon>
    </lineage>
</organism>
<dbReference type="OrthoDB" id="1953267at2"/>
<feature type="chain" id="PRO_5039638269" description="Lipoprotein" evidence="2">
    <location>
        <begin position="20"/>
        <end position="159"/>
    </location>
</feature>
<dbReference type="PATRIC" id="fig|1408254.3.peg.3432"/>
<accession>V6M696</accession>
<dbReference type="PROSITE" id="PS51257">
    <property type="entry name" value="PROKAR_LIPOPROTEIN"/>
    <property type="match status" value="1"/>
</dbReference>
<evidence type="ECO:0000313" key="4">
    <source>
        <dbReference type="Proteomes" id="UP000017973"/>
    </source>
</evidence>
<keyword evidence="4" id="KW-1185">Reference proteome</keyword>
<keyword evidence="1" id="KW-0175">Coiled coil</keyword>
<evidence type="ECO:0000313" key="3">
    <source>
        <dbReference type="EMBL" id="EST53837.1"/>
    </source>
</evidence>
<reference evidence="3 4" key="1">
    <citation type="journal article" date="2014" name="Genome Announc.">
        <title>Draft Genome Sequence of Brevibacillus panacihumi Strain W25, a Halotolerant Hydrocarbon-Degrading Bacterium.</title>
        <authorList>
            <person name="Wang X."/>
            <person name="Jin D."/>
            <person name="Zhou L."/>
            <person name="Wu L."/>
            <person name="An W."/>
            <person name="Chen Y."/>
            <person name="Zhao L."/>
        </authorList>
    </citation>
    <scope>NUCLEOTIDE SEQUENCE [LARGE SCALE GENOMIC DNA]</scope>
    <source>
        <strain evidence="3 4">W25</strain>
    </source>
</reference>
<keyword evidence="2" id="KW-0732">Signal</keyword>
<evidence type="ECO:0000256" key="1">
    <source>
        <dbReference type="SAM" id="Coils"/>
    </source>
</evidence>
<dbReference type="AlphaFoldDB" id="V6M696"/>
<evidence type="ECO:0000256" key="2">
    <source>
        <dbReference type="SAM" id="SignalP"/>
    </source>
</evidence>
<dbReference type="Proteomes" id="UP000017973">
    <property type="component" value="Unassembled WGS sequence"/>
</dbReference>
<feature type="coiled-coil region" evidence="1">
    <location>
        <begin position="127"/>
        <end position="154"/>
    </location>
</feature>
<evidence type="ECO:0008006" key="5">
    <source>
        <dbReference type="Google" id="ProtNLM"/>
    </source>
</evidence>
<dbReference type="RefSeq" id="WP_023557342.1">
    <property type="nucleotide sequence ID" value="NZ_KI629785.1"/>
</dbReference>
<feature type="signal peptide" evidence="2">
    <location>
        <begin position="1"/>
        <end position="19"/>
    </location>
</feature>
<sequence length="159" mass="17920">MTKTKAWMLIVLSAIFLLAGCSSDPVEEDANQYFKDELPKVASLEQEIMTQFSSMSQTLKDPQALYQGLNDQVLPRYEAFVQELEKIKPATKDVQEVHEKYMAATRAQQAAFQLIVTALKDKDKAGLTTAREKLEEARTLVKESKESMKQLAQGYGIQL</sequence>
<proteinExistence type="predicted"/>
<comment type="caution">
    <text evidence="3">The sequence shown here is derived from an EMBL/GenBank/DDBJ whole genome shotgun (WGS) entry which is preliminary data.</text>
</comment>
<name>V6M696_9BACL</name>
<gene>
    <name evidence="3" type="ORF">T458_17425</name>
</gene>